<name>A0ABV8FDP2_9ACTN</name>
<gene>
    <name evidence="1" type="ORF">ACFOYY_42220</name>
</gene>
<comment type="caution">
    <text evidence="1">The sequence shown here is derived from an EMBL/GenBank/DDBJ whole genome shotgun (WGS) entry which is preliminary data.</text>
</comment>
<dbReference type="RefSeq" id="WP_386197154.1">
    <property type="nucleotide sequence ID" value="NZ_JBHSBC010000067.1"/>
</dbReference>
<accession>A0ABV8FDP2</accession>
<reference evidence="2" key="1">
    <citation type="journal article" date="2019" name="Int. J. Syst. Evol. Microbiol.">
        <title>The Global Catalogue of Microorganisms (GCM) 10K type strain sequencing project: providing services to taxonomists for standard genome sequencing and annotation.</title>
        <authorList>
            <consortium name="The Broad Institute Genomics Platform"/>
            <consortium name="The Broad Institute Genome Sequencing Center for Infectious Disease"/>
            <person name="Wu L."/>
            <person name="Ma J."/>
        </authorList>
    </citation>
    <scope>NUCLEOTIDE SEQUENCE [LARGE SCALE GENOMIC DNA]</scope>
    <source>
        <strain evidence="2">TBRC 7912</strain>
    </source>
</reference>
<protein>
    <submittedName>
        <fullName evidence="1">Uncharacterized protein</fullName>
    </submittedName>
</protein>
<evidence type="ECO:0000313" key="2">
    <source>
        <dbReference type="Proteomes" id="UP001595698"/>
    </source>
</evidence>
<sequence>MADFSAVTTMDEVRCTTRGGYSDIQEGAQVVVTDASGTTVALGRLAYGSWNRHTGCVFLFNVEGVPGGHKFYGVEVSHRGRLQYTAEQVAQPLALTIGG</sequence>
<proteinExistence type="predicted"/>
<organism evidence="1 2">
    <name type="scientific">Streptosporangium jomthongense</name>
    <dbReference type="NCBI Taxonomy" id="1193683"/>
    <lineage>
        <taxon>Bacteria</taxon>
        <taxon>Bacillati</taxon>
        <taxon>Actinomycetota</taxon>
        <taxon>Actinomycetes</taxon>
        <taxon>Streptosporangiales</taxon>
        <taxon>Streptosporangiaceae</taxon>
        <taxon>Streptosporangium</taxon>
    </lineage>
</organism>
<dbReference type="EMBL" id="JBHSBC010000067">
    <property type="protein sequence ID" value="MFC3986806.1"/>
    <property type="molecule type" value="Genomic_DNA"/>
</dbReference>
<dbReference type="Proteomes" id="UP001595698">
    <property type="component" value="Unassembled WGS sequence"/>
</dbReference>
<keyword evidence="2" id="KW-1185">Reference proteome</keyword>
<evidence type="ECO:0000313" key="1">
    <source>
        <dbReference type="EMBL" id="MFC3986806.1"/>
    </source>
</evidence>